<dbReference type="Pfam" id="PF00753">
    <property type="entry name" value="Lactamase_B"/>
    <property type="match status" value="1"/>
</dbReference>
<name>A0A6L8LZY1_9VIBR</name>
<dbReference type="SMART" id="SM00849">
    <property type="entry name" value="Lactamase_B"/>
    <property type="match status" value="1"/>
</dbReference>
<proteinExistence type="predicted"/>
<keyword evidence="3" id="KW-0378">Hydrolase</keyword>
<dbReference type="GO" id="GO:0016787">
    <property type="term" value="F:hydrolase activity"/>
    <property type="evidence" value="ECO:0007669"/>
    <property type="project" value="UniProtKB-KW"/>
</dbReference>
<comment type="caution">
    <text evidence="3">The sequence shown here is derived from an EMBL/GenBank/DDBJ whole genome shotgun (WGS) entry which is preliminary data.</text>
</comment>
<accession>A0A6L8LZY1</accession>
<dbReference type="InterPro" id="IPR036866">
    <property type="entry name" value="RibonucZ/Hydroxyglut_hydro"/>
</dbReference>
<evidence type="ECO:0000259" key="2">
    <source>
        <dbReference type="SMART" id="SM00849"/>
    </source>
</evidence>
<evidence type="ECO:0000256" key="1">
    <source>
        <dbReference type="SAM" id="SignalP"/>
    </source>
</evidence>
<dbReference type="SUPFAM" id="SSF56281">
    <property type="entry name" value="Metallo-hydrolase/oxidoreductase"/>
    <property type="match status" value="1"/>
</dbReference>
<dbReference type="Proteomes" id="UP000478571">
    <property type="component" value="Unassembled WGS sequence"/>
</dbReference>
<dbReference type="InterPro" id="IPR001279">
    <property type="entry name" value="Metallo-B-lactamas"/>
</dbReference>
<evidence type="ECO:0000313" key="4">
    <source>
        <dbReference type="Proteomes" id="UP000478571"/>
    </source>
</evidence>
<keyword evidence="4" id="KW-1185">Reference proteome</keyword>
<dbReference type="AlphaFoldDB" id="A0A6L8LZY1"/>
<dbReference type="EMBL" id="WWEU01000008">
    <property type="protein sequence ID" value="MYM61003.1"/>
    <property type="molecule type" value="Genomic_DNA"/>
</dbReference>
<feature type="signal peptide" evidence="1">
    <location>
        <begin position="1"/>
        <end position="21"/>
    </location>
</feature>
<feature type="domain" description="Metallo-beta-lactamase" evidence="2">
    <location>
        <begin position="60"/>
        <end position="236"/>
    </location>
</feature>
<evidence type="ECO:0000313" key="3">
    <source>
        <dbReference type="EMBL" id="MYM61003.1"/>
    </source>
</evidence>
<reference evidence="3 4" key="1">
    <citation type="submission" date="2020-01" db="EMBL/GenBank/DDBJ databases">
        <title>Draft Genome Sequence of Vibrio sp. strain OCN044, Isolated from a Healthy Coral at Palmyra Atoll.</title>
        <authorList>
            <person name="Videau P."/>
            <person name="Loughran R."/>
            <person name="Esquivel A."/>
            <person name="Deadmond M."/>
            <person name="Paddock B.E."/>
            <person name="Saw J.H."/>
            <person name="Ushijima B."/>
        </authorList>
    </citation>
    <scope>NUCLEOTIDE SEQUENCE [LARGE SCALE GENOMIC DNA]</scope>
    <source>
        <strain evidence="3 4">OCN044</strain>
    </source>
</reference>
<organism evidence="3 4">
    <name type="scientific">Vibrio tetraodonis subsp. pristinus</name>
    <dbReference type="NCBI Taxonomy" id="2695891"/>
    <lineage>
        <taxon>Bacteria</taxon>
        <taxon>Pseudomonadati</taxon>
        <taxon>Pseudomonadota</taxon>
        <taxon>Gammaproteobacteria</taxon>
        <taxon>Vibrionales</taxon>
        <taxon>Vibrionaceae</taxon>
        <taxon>Vibrio</taxon>
    </lineage>
</organism>
<dbReference type="RefSeq" id="WP_160932123.1">
    <property type="nucleotide sequence ID" value="NZ_WWEU01000008.1"/>
</dbReference>
<gene>
    <name evidence="3" type="ORF">GTG28_17385</name>
</gene>
<dbReference type="Gene3D" id="3.60.15.10">
    <property type="entry name" value="Ribonuclease Z/Hydroxyacylglutathione hydrolase-like"/>
    <property type="match status" value="1"/>
</dbReference>
<sequence length="313" mass="34662">MQMLKVILMVIALAIPTLGHAAQKWQLFSPPPNQATLNSGEVKVITGDHYRFHVLKDKGGYTATIIESALGSMLVDTGTGKNPQFGEDINTYLTLIGKPVSAIVTHEHSDHYGNLDKIDNIEVIYAEAYVAADLNQSGEFHAITKMPVTALKGKASLYGLIYDFHTIDNAETDHNSYFAIESAKGLFVGDLLYVDAYNYIREYTPLDDTDELTNWIETLQELKLKYSEYDYVFVGHNGYSDNIQALADQNIHYLAIAQALIKGKQPLPNGKKATNVTEVVAEMFRLFPNYKGKGLGFALPGSFGVQDPGAKWF</sequence>
<feature type="chain" id="PRO_5027060607" evidence="1">
    <location>
        <begin position="22"/>
        <end position="313"/>
    </location>
</feature>
<keyword evidence="1" id="KW-0732">Signal</keyword>
<protein>
    <submittedName>
        <fullName evidence="3">MBL fold metallo-hydrolase</fullName>
    </submittedName>
</protein>